<reference evidence="2 3" key="1">
    <citation type="journal article" date="2004" name="Nature">
        <title>Genome evolution in yeasts.</title>
        <authorList>
            <consortium name="Genolevures"/>
            <person name="Dujon B."/>
            <person name="Sherman D."/>
            <person name="Fischer G."/>
            <person name="Durrens P."/>
            <person name="Casaregola S."/>
            <person name="Lafontaine I."/>
            <person name="de Montigny J."/>
            <person name="Marck C."/>
            <person name="Neuveglise C."/>
            <person name="Talla E."/>
            <person name="Goffard N."/>
            <person name="Frangeul L."/>
            <person name="Aigle M."/>
            <person name="Anthouard V."/>
            <person name="Babour A."/>
            <person name="Barbe V."/>
            <person name="Barnay S."/>
            <person name="Blanchin S."/>
            <person name="Beckerich J.M."/>
            <person name="Beyne E."/>
            <person name="Bleykasten C."/>
            <person name="Boisrame A."/>
            <person name="Boyer J."/>
            <person name="Cattolico L."/>
            <person name="Confanioleri F."/>
            <person name="de Daruvar A."/>
            <person name="Despons L."/>
            <person name="Fabre E."/>
            <person name="Fairhead C."/>
            <person name="Ferry-Dumazet H."/>
            <person name="Groppi A."/>
            <person name="Hantraye F."/>
            <person name="Hennequin C."/>
            <person name="Jauniaux N."/>
            <person name="Joyet P."/>
            <person name="Kachouri R."/>
            <person name="Kerrest A."/>
            <person name="Koszul R."/>
            <person name="Lemaire M."/>
            <person name="Lesur I."/>
            <person name="Ma L."/>
            <person name="Muller H."/>
            <person name="Nicaud J.M."/>
            <person name="Nikolski M."/>
            <person name="Oztas S."/>
            <person name="Ozier-Kalogeropoulos O."/>
            <person name="Pellenz S."/>
            <person name="Potier S."/>
            <person name="Richard G.F."/>
            <person name="Straub M.L."/>
            <person name="Suleau A."/>
            <person name="Swennene D."/>
            <person name="Tekaia F."/>
            <person name="Wesolowski-Louvel M."/>
            <person name="Westhof E."/>
            <person name="Wirth B."/>
            <person name="Zeniou-Meyer M."/>
            <person name="Zivanovic I."/>
            <person name="Bolotin-Fukuhara M."/>
            <person name="Thierry A."/>
            <person name="Bouchier C."/>
            <person name="Caudron B."/>
            <person name="Scarpelli C."/>
            <person name="Gaillardin C."/>
            <person name="Weissenbach J."/>
            <person name="Wincker P."/>
            <person name="Souciet J.L."/>
        </authorList>
    </citation>
    <scope>NUCLEOTIDE SEQUENCE [LARGE SCALE GENOMIC DNA]</scope>
    <source>
        <strain evidence="3">ATCC 36239 / CBS 767 / BCRC 21394 / JCM 1990 / NBRC 0083 / IGC 2968</strain>
    </source>
</reference>
<dbReference type="FunCoup" id="Q6BLT6">
    <property type="interactions" value="371"/>
</dbReference>
<evidence type="ECO:0000256" key="1">
    <source>
        <dbReference type="ARBA" id="ARBA00034127"/>
    </source>
</evidence>
<dbReference type="PANTHER" id="PTHR13349">
    <property type="entry name" value="TRANSLATION MACHINERY-ASSOCIATED PROTEIN 16"/>
    <property type="match status" value="1"/>
</dbReference>
<gene>
    <name evidence="2" type="ordered locus">DEHA2F10846g</name>
</gene>
<dbReference type="HOGENOM" id="CLU_106785_0_0_1"/>
<dbReference type="STRING" id="284592.Q6BLT6"/>
<dbReference type="Pfam" id="PF11176">
    <property type="entry name" value="Tma16"/>
    <property type="match status" value="1"/>
</dbReference>
<organism evidence="2 3">
    <name type="scientific">Debaryomyces hansenii (strain ATCC 36239 / CBS 767 / BCRC 21394 / JCM 1990 / NBRC 0083 / IGC 2968)</name>
    <name type="common">Yeast</name>
    <name type="synonym">Torulaspora hansenii</name>
    <dbReference type="NCBI Taxonomy" id="284592"/>
    <lineage>
        <taxon>Eukaryota</taxon>
        <taxon>Fungi</taxon>
        <taxon>Dikarya</taxon>
        <taxon>Ascomycota</taxon>
        <taxon>Saccharomycotina</taxon>
        <taxon>Pichiomycetes</taxon>
        <taxon>Debaryomycetaceae</taxon>
        <taxon>Debaryomyces</taxon>
    </lineage>
</organism>
<dbReference type="PANTHER" id="PTHR13349:SF2">
    <property type="entry name" value="TRANSLATION MACHINERY-ASSOCIATED PROTEIN 16"/>
    <property type="match status" value="1"/>
</dbReference>
<sequence>MPLAHNLNKVTKNLSKSTGQMHVKGRKFKQLNRATLRDQKITTKKLKYQEQKDRELAGIQFMKDRVYEYSDQEVFSLEQMKSFIEDYIGRNDEELKQLKDERRPGRPATSRQSHLEVVIGDEKQVYSTGFKIPDLSNKETVERVKLWNGTSGGTTVMKFIHVSKDMKELPVKEEVMKDN</sequence>
<dbReference type="Proteomes" id="UP000000599">
    <property type="component" value="Chromosome F"/>
</dbReference>
<evidence type="ECO:0000313" key="3">
    <source>
        <dbReference type="Proteomes" id="UP000000599"/>
    </source>
</evidence>
<comment type="similarity">
    <text evidence="1">Belongs to the TMA16 family.</text>
</comment>
<dbReference type="GO" id="GO:0005634">
    <property type="term" value="C:nucleus"/>
    <property type="evidence" value="ECO:0007669"/>
    <property type="project" value="TreeGrafter"/>
</dbReference>
<dbReference type="OMA" id="WAYIATI"/>
<dbReference type="VEuPathDB" id="FungiDB:DEHA2F10846g"/>
<dbReference type="EMBL" id="CR382138">
    <property type="protein sequence ID" value="CAG89180.2"/>
    <property type="molecule type" value="Genomic_DNA"/>
</dbReference>
<dbReference type="RefSeq" id="XP_460835.2">
    <property type="nucleotide sequence ID" value="XM_460835.1"/>
</dbReference>
<accession>Q6BLT6</accession>
<protein>
    <submittedName>
        <fullName evidence="2">DEHA2F10846p</fullName>
    </submittedName>
</protein>
<dbReference type="KEGG" id="dha:DEHA2F10846g"/>
<dbReference type="InParanoid" id="Q6BLT6"/>
<proteinExistence type="inferred from homology"/>
<keyword evidence="3" id="KW-1185">Reference proteome</keyword>
<dbReference type="Gene3D" id="1.20.1440.170">
    <property type="entry name" value="Translation machinery-associated protein 16-like"/>
    <property type="match status" value="1"/>
</dbReference>
<evidence type="ECO:0000313" key="2">
    <source>
        <dbReference type="EMBL" id="CAG89180.2"/>
    </source>
</evidence>
<name>Q6BLT6_DEBHA</name>
<dbReference type="InterPro" id="IPR021346">
    <property type="entry name" value="Tma16"/>
</dbReference>
<dbReference type="eggNOG" id="ENOG502RY79">
    <property type="taxonomic scope" value="Eukaryota"/>
</dbReference>
<dbReference type="GeneID" id="2903570"/>
<dbReference type="OrthoDB" id="270284at2759"/>
<dbReference type="InterPro" id="IPR038356">
    <property type="entry name" value="Tma16_sf"/>
</dbReference>
<dbReference type="AlphaFoldDB" id="Q6BLT6"/>